<feature type="non-terminal residue" evidence="1">
    <location>
        <position position="47"/>
    </location>
</feature>
<evidence type="ECO:0000313" key="1">
    <source>
        <dbReference type="EMBL" id="KKK55357.1"/>
    </source>
</evidence>
<name>A0A0F8WEX3_9ZZZZ</name>
<sequence>MFCRPGRASVLKSARDSYSDEAPDPFSSLDTSTWAAALIAVLLSWVR</sequence>
<protein>
    <submittedName>
        <fullName evidence="1">Uncharacterized protein</fullName>
    </submittedName>
</protein>
<gene>
    <name evidence="1" type="ORF">LCGC14_3075350</name>
</gene>
<organism evidence="1">
    <name type="scientific">marine sediment metagenome</name>
    <dbReference type="NCBI Taxonomy" id="412755"/>
    <lineage>
        <taxon>unclassified sequences</taxon>
        <taxon>metagenomes</taxon>
        <taxon>ecological metagenomes</taxon>
    </lineage>
</organism>
<comment type="caution">
    <text evidence="1">The sequence shown here is derived from an EMBL/GenBank/DDBJ whole genome shotgun (WGS) entry which is preliminary data.</text>
</comment>
<reference evidence="1" key="1">
    <citation type="journal article" date="2015" name="Nature">
        <title>Complex archaea that bridge the gap between prokaryotes and eukaryotes.</title>
        <authorList>
            <person name="Spang A."/>
            <person name="Saw J.H."/>
            <person name="Jorgensen S.L."/>
            <person name="Zaremba-Niedzwiedzka K."/>
            <person name="Martijn J."/>
            <person name="Lind A.E."/>
            <person name="van Eijk R."/>
            <person name="Schleper C."/>
            <person name="Guy L."/>
            <person name="Ettema T.J."/>
        </authorList>
    </citation>
    <scope>NUCLEOTIDE SEQUENCE</scope>
</reference>
<proteinExistence type="predicted"/>
<accession>A0A0F8WEX3</accession>
<dbReference type="AlphaFoldDB" id="A0A0F8WEX3"/>
<dbReference type="EMBL" id="LAZR01065530">
    <property type="protein sequence ID" value="KKK55357.1"/>
    <property type="molecule type" value="Genomic_DNA"/>
</dbReference>